<dbReference type="PANTHER" id="PTHR37312:SF1">
    <property type="entry name" value="MEMBRANE-BOUND ACYLTRANSFERASE YKRP-RELATED"/>
    <property type="match status" value="1"/>
</dbReference>
<evidence type="ECO:0000313" key="3">
    <source>
        <dbReference type="EMBL" id="RHE39855.1"/>
    </source>
</evidence>
<dbReference type="AlphaFoldDB" id="A0A414J5Y2"/>
<gene>
    <name evidence="3" type="ORF">DW740_08795</name>
</gene>
<proteinExistence type="predicted"/>
<evidence type="ECO:0000256" key="1">
    <source>
        <dbReference type="SAM" id="Phobius"/>
    </source>
</evidence>
<feature type="transmembrane region" description="Helical" evidence="1">
    <location>
        <begin position="194"/>
        <end position="216"/>
    </location>
</feature>
<dbReference type="PANTHER" id="PTHR37312">
    <property type="entry name" value="MEMBRANE-BOUND ACYLTRANSFERASE YKRP-RELATED"/>
    <property type="match status" value="1"/>
</dbReference>
<keyword evidence="1" id="KW-0812">Transmembrane</keyword>
<dbReference type="InterPro" id="IPR052734">
    <property type="entry name" value="Nod_factor_acetyltransferase"/>
</dbReference>
<dbReference type="InterPro" id="IPR002656">
    <property type="entry name" value="Acyl_transf_3_dom"/>
</dbReference>
<feature type="transmembrane region" description="Helical" evidence="1">
    <location>
        <begin position="42"/>
        <end position="61"/>
    </location>
</feature>
<feature type="transmembrane region" description="Helical" evidence="1">
    <location>
        <begin position="82"/>
        <end position="103"/>
    </location>
</feature>
<feature type="transmembrane region" description="Helical" evidence="1">
    <location>
        <begin position="223"/>
        <end position="240"/>
    </location>
</feature>
<dbReference type="EMBL" id="QSKF01000006">
    <property type="protein sequence ID" value="RHE39855.1"/>
    <property type="molecule type" value="Genomic_DNA"/>
</dbReference>
<feature type="domain" description="Acyltransferase 3" evidence="2">
    <location>
        <begin position="15"/>
        <end position="320"/>
    </location>
</feature>
<protein>
    <submittedName>
        <fullName evidence="3">Acyltransferase</fullName>
    </submittedName>
</protein>
<feature type="transmembrane region" description="Helical" evidence="1">
    <location>
        <begin position="260"/>
        <end position="278"/>
    </location>
</feature>
<comment type="caution">
    <text evidence="3">The sequence shown here is derived from an EMBL/GenBank/DDBJ whole genome shotgun (WGS) entry which is preliminary data.</text>
</comment>
<reference evidence="3 4" key="1">
    <citation type="submission" date="2018-08" db="EMBL/GenBank/DDBJ databases">
        <title>A genome reference for cultivated species of the human gut microbiota.</title>
        <authorList>
            <person name="Zou Y."/>
            <person name="Xue W."/>
            <person name="Luo G."/>
        </authorList>
    </citation>
    <scope>NUCLEOTIDE SEQUENCE [LARGE SCALE GENOMIC DNA]</scope>
    <source>
        <strain evidence="3 4">AM28-23</strain>
    </source>
</reference>
<evidence type="ECO:0000259" key="2">
    <source>
        <dbReference type="Pfam" id="PF01757"/>
    </source>
</evidence>
<evidence type="ECO:0000313" key="4">
    <source>
        <dbReference type="Proteomes" id="UP000283745"/>
    </source>
</evidence>
<organism evidence="3 4">
    <name type="scientific">Blautia obeum</name>
    <dbReference type="NCBI Taxonomy" id="40520"/>
    <lineage>
        <taxon>Bacteria</taxon>
        <taxon>Bacillati</taxon>
        <taxon>Bacillota</taxon>
        <taxon>Clostridia</taxon>
        <taxon>Lachnospirales</taxon>
        <taxon>Lachnospiraceae</taxon>
        <taxon>Blautia</taxon>
    </lineage>
</organism>
<sequence>MKHMSDSVGTTERKKYLDAAKGWGILMVVFGHITKLGNPIDIWFGAYKLAVFYFVSGYLLAMRQSFRKMSTGEYIKKHAKSLLIPYFGYSAFVMIYNVIVGIMKWKSTTDIVKRFLLQAYMTFSFRGISALWFLPTLFLAQVLFIFVIKSRKELKVLAAVGTAVFTWYASVYFFPMLKQMYEGSTYKIISYPLLALSKGIVGFGFVGMGYLFYFAVLHIKQKHLKGIVGIVASIAIYLLAQRNGGVDLNLMGLGKSQIMFWFNGALGSAGTILLFEYLENWCKMEFLSFCGKNSLIIMATHGTLGFKGLVINGWKSMYTLSNVAGLRYYLECTGILAELMLIECGVIAVVKNCFPWLEGKPFRKKER</sequence>
<dbReference type="Proteomes" id="UP000283745">
    <property type="component" value="Unassembled WGS sequence"/>
</dbReference>
<accession>A0A414J5Y2</accession>
<keyword evidence="1" id="KW-0472">Membrane</keyword>
<dbReference type="Pfam" id="PF01757">
    <property type="entry name" value="Acyl_transf_3"/>
    <property type="match status" value="1"/>
</dbReference>
<keyword evidence="3" id="KW-0808">Transferase</keyword>
<keyword evidence="3" id="KW-0012">Acyltransferase</keyword>
<name>A0A414J5Y2_9FIRM</name>
<feature type="transmembrane region" description="Helical" evidence="1">
    <location>
        <begin position="154"/>
        <end position="174"/>
    </location>
</feature>
<feature type="transmembrane region" description="Helical" evidence="1">
    <location>
        <begin position="123"/>
        <end position="147"/>
    </location>
</feature>
<keyword evidence="1" id="KW-1133">Transmembrane helix</keyword>
<dbReference type="GO" id="GO:0016747">
    <property type="term" value="F:acyltransferase activity, transferring groups other than amino-acyl groups"/>
    <property type="evidence" value="ECO:0007669"/>
    <property type="project" value="InterPro"/>
</dbReference>